<organism evidence="1">
    <name type="scientific">Amphimedon queenslandica</name>
    <name type="common">Sponge</name>
    <dbReference type="NCBI Taxonomy" id="400682"/>
    <lineage>
        <taxon>Eukaryota</taxon>
        <taxon>Metazoa</taxon>
        <taxon>Porifera</taxon>
        <taxon>Demospongiae</taxon>
        <taxon>Heteroscleromorpha</taxon>
        <taxon>Haplosclerida</taxon>
        <taxon>Niphatidae</taxon>
        <taxon>Amphimedon</taxon>
    </lineage>
</organism>
<evidence type="ECO:0000313" key="1">
    <source>
        <dbReference type="EnsemblMetazoa" id="Aqu2.1.40132_001"/>
    </source>
</evidence>
<dbReference type="InParanoid" id="A0A1X7VJC5"/>
<dbReference type="OrthoDB" id="2194416at2759"/>
<sequence>MEELKQRLNAKVMKVKRYEQWIKQYQQNRLFRVDQKRFYQQINGELGNEKIVPNAADSVRFWKGVWGSGVVHNKGAEWLKEVKKRFGYTRQEDVKIEVSMIRKRSMRMANWKIPGMDGVQGYWLKYLTACHERIARQLNEIVGGDCEVPQWLTYCRTVLGVKDVRR</sequence>
<name>A0A1X7VJC5_AMPQE</name>
<dbReference type="EnsemblMetazoa" id="Aqu2.1.40132_001">
    <property type="protein sequence ID" value="Aqu2.1.40132_001"/>
    <property type="gene ID" value="Aqu2.1.40132"/>
</dbReference>
<dbReference type="AlphaFoldDB" id="A0A1X7VJC5"/>
<accession>A0A1X7VJC5</accession>
<protein>
    <submittedName>
        <fullName evidence="1">Uncharacterized protein</fullName>
    </submittedName>
</protein>
<proteinExistence type="predicted"/>
<reference evidence="1" key="1">
    <citation type="submission" date="2017-05" db="UniProtKB">
        <authorList>
            <consortium name="EnsemblMetazoa"/>
        </authorList>
    </citation>
    <scope>IDENTIFICATION</scope>
</reference>
<dbReference type="eggNOG" id="ENOG502SUID">
    <property type="taxonomic scope" value="Eukaryota"/>
</dbReference>